<dbReference type="AlphaFoldDB" id="A0AAW1VWI6"/>
<comment type="caution">
    <text evidence="1">The sequence shown here is derived from an EMBL/GenBank/DDBJ whole genome shotgun (WGS) entry which is preliminary data.</text>
</comment>
<dbReference type="Proteomes" id="UP001457282">
    <property type="component" value="Unassembled WGS sequence"/>
</dbReference>
<dbReference type="EMBL" id="JBEDUW010000007">
    <property type="protein sequence ID" value="KAK9911834.1"/>
    <property type="molecule type" value="Genomic_DNA"/>
</dbReference>
<organism evidence="1 2">
    <name type="scientific">Rubus argutus</name>
    <name type="common">Southern blackberry</name>
    <dbReference type="NCBI Taxonomy" id="59490"/>
    <lineage>
        <taxon>Eukaryota</taxon>
        <taxon>Viridiplantae</taxon>
        <taxon>Streptophyta</taxon>
        <taxon>Embryophyta</taxon>
        <taxon>Tracheophyta</taxon>
        <taxon>Spermatophyta</taxon>
        <taxon>Magnoliopsida</taxon>
        <taxon>eudicotyledons</taxon>
        <taxon>Gunneridae</taxon>
        <taxon>Pentapetalae</taxon>
        <taxon>rosids</taxon>
        <taxon>fabids</taxon>
        <taxon>Rosales</taxon>
        <taxon>Rosaceae</taxon>
        <taxon>Rosoideae</taxon>
        <taxon>Rosoideae incertae sedis</taxon>
        <taxon>Rubus</taxon>
    </lineage>
</organism>
<name>A0AAW1VWI6_RUBAR</name>
<protein>
    <submittedName>
        <fullName evidence="1">Uncharacterized protein</fullName>
    </submittedName>
</protein>
<evidence type="ECO:0000313" key="2">
    <source>
        <dbReference type="Proteomes" id="UP001457282"/>
    </source>
</evidence>
<proteinExistence type="predicted"/>
<reference evidence="1 2" key="1">
    <citation type="journal article" date="2023" name="G3 (Bethesda)">
        <title>A chromosome-length genome assembly and annotation of blackberry (Rubus argutus, cv. 'Hillquist').</title>
        <authorList>
            <person name="Bruna T."/>
            <person name="Aryal R."/>
            <person name="Dudchenko O."/>
            <person name="Sargent D.J."/>
            <person name="Mead D."/>
            <person name="Buti M."/>
            <person name="Cavallini A."/>
            <person name="Hytonen T."/>
            <person name="Andres J."/>
            <person name="Pham M."/>
            <person name="Weisz D."/>
            <person name="Mascagni F."/>
            <person name="Usai G."/>
            <person name="Natali L."/>
            <person name="Bassil N."/>
            <person name="Fernandez G.E."/>
            <person name="Lomsadze A."/>
            <person name="Armour M."/>
            <person name="Olukolu B."/>
            <person name="Poorten T."/>
            <person name="Britton C."/>
            <person name="Davik J."/>
            <person name="Ashrafi H."/>
            <person name="Aiden E.L."/>
            <person name="Borodovsky M."/>
            <person name="Worthington M."/>
        </authorList>
    </citation>
    <scope>NUCLEOTIDE SEQUENCE [LARGE SCALE GENOMIC DNA]</scope>
    <source>
        <strain evidence="1">PI 553951</strain>
    </source>
</reference>
<accession>A0AAW1VWI6</accession>
<gene>
    <name evidence="1" type="ORF">M0R45_035721</name>
</gene>
<sequence length="149" mass="16417">MELGSESRGSVDWRRKTWVPVEVRSGTIAEQRWLKHGLEEEQRGDDDELGSTTLNRAIVGKLEMEKEIRIFSSLMPSTTFPLSSLFGSFAAESPSIEQGFASQSVTLFFGTQSVAHIYGTCSVALIFGTHSVALISVIHSFANTNLDNF</sequence>
<evidence type="ECO:0000313" key="1">
    <source>
        <dbReference type="EMBL" id="KAK9911834.1"/>
    </source>
</evidence>
<keyword evidence="2" id="KW-1185">Reference proteome</keyword>